<dbReference type="Pfam" id="PF00319">
    <property type="entry name" value="SRF-TF"/>
    <property type="match status" value="1"/>
</dbReference>
<organism evidence="9">
    <name type="scientific">Salix viminalis</name>
    <name type="common">Common osier</name>
    <name type="synonym">Basket willow</name>
    <dbReference type="NCBI Taxonomy" id="40686"/>
    <lineage>
        <taxon>Eukaryota</taxon>
        <taxon>Viridiplantae</taxon>
        <taxon>Streptophyta</taxon>
        <taxon>Embryophyta</taxon>
        <taxon>Tracheophyta</taxon>
        <taxon>Spermatophyta</taxon>
        <taxon>Magnoliopsida</taxon>
        <taxon>eudicotyledons</taxon>
        <taxon>Gunneridae</taxon>
        <taxon>Pentapetalae</taxon>
        <taxon>rosids</taxon>
        <taxon>fabids</taxon>
        <taxon>Malpighiales</taxon>
        <taxon>Salicaceae</taxon>
        <taxon>Saliceae</taxon>
        <taxon>Salix</taxon>
    </lineage>
</organism>
<dbReference type="InterPro" id="IPR033896">
    <property type="entry name" value="MEF2-like_N"/>
</dbReference>
<dbReference type="SUPFAM" id="SSF55455">
    <property type="entry name" value="SRF-like"/>
    <property type="match status" value="1"/>
</dbReference>
<dbReference type="SMART" id="SM00432">
    <property type="entry name" value="MADS"/>
    <property type="match status" value="1"/>
</dbReference>
<dbReference type="PROSITE" id="PS51297">
    <property type="entry name" value="K_BOX"/>
    <property type="match status" value="1"/>
</dbReference>
<dbReference type="InterPro" id="IPR050142">
    <property type="entry name" value="MADS-box/MEF2_TF"/>
</dbReference>
<dbReference type="GO" id="GO:0005634">
    <property type="term" value="C:nucleus"/>
    <property type="evidence" value="ECO:0007669"/>
    <property type="project" value="UniProtKB-SubCell"/>
</dbReference>
<evidence type="ECO:0000256" key="5">
    <source>
        <dbReference type="ARBA" id="ARBA00023242"/>
    </source>
</evidence>
<reference evidence="9" key="1">
    <citation type="submission" date="2019-03" db="EMBL/GenBank/DDBJ databases">
        <authorList>
            <person name="Mank J."/>
            <person name="Almeida P."/>
        </authorList>
    </citation>
    <scope>NUCLEOTIDE SEQUENCE</scope>
    <source>
        <strain evidence="9">78183</strain>
    </source>
</reference>
<dbReference type="PROSITE" id="PS00350">
    <property type="entry name" value="MADS_BOX_1"/>
    <property type="match status" value="1"/>
</dbReference>
<evidence type="ECO:0000259" key="7">
    <source>
        <dbReference type="PROSITE" id="PS50066"/>
    </source>
</evidence>
<dbReference type="InterPro" id="IPR002100">
    <property type="entry name" value="TF_MADSbox"/>
</dbReference>
<dbReference type="PROSITE" id="PS50066">
    <property type="entry name" value="MADS_BOX_2"/>
    <property type="match status" value="1"/>
</dbReference>
<dbReference type="Gene3D" id="3.40.1810.10">
    <property type="entry name" value="Transcription factor, MADS-box"/>
    <property type="match status" value="1"/>
</dbReference>
<keyword evidence="3" id="KW-0238">DNA-binding</keyword>
<sequence length="235" mass="27384">MGRGKIAIRRIENQTTRQVTFSKRRAGLLKKTHELSVLCDAQIGLIVFSSTGKLCQYCTEGLRMEQIIERYQKMTGTCIPEHDSREQLFGELAMLRKETLRLQSNMRRYTCEDMSPIPFEELDAIEQQLERSVNKVRDRKNQLLHQQLENLRRKERMLEEESSNMYRWARIQEHRAALGYQQAAVEVKPAEHQQVLDQFPFCGEPSSVLQLSNITHQIDPYHLQLAQPSLQGSNV</sequence>
<feature type="domain" description="MADS-box" evidence="7">
    <location>
        <begin position="1"/>
        <end position="61"/>
    </location>
</feature>
<evidence type="ECO:0000313" key="9">
    <source>
        <dbReference type="EMBL" id="VFU46327.1"/>
    </source>
</evidence>
<evidence type="ECO:0000256" key="1">
    <source>
        <dbReference type="ARBA" id="ARBA00004123"/>
    </source>
</evidence>
<feature type="domain" description="K-box" evidence="8">
    <location>
        <begin position="85"/>
        <end position="177"/>
    </location>
</feature>
<name>A0A6N2LXA4_SALVM</name>
<evidence type="ECO:0000259" key="8">
    <source>
        <dbReference type="PROSITE" id="PS51297"/>
    </source>
</evidence>
<dbReference type="GO" id="GO:0045944">
    <property type="term" value="P:positive regulation of transcription by RNA polymerase II"/>
    <property type="evidence" value="ECO:0007669"/>
    <property type="project" value="InterPro"/>
</dbReference>
<dbReference type="GO" id="GO:0003700">
    <property type="term" value="F:DNA-binding transcription factor activity"/>
    <property type="evidence" value="ECO:0007669"/>
    <property type="project" value="InterPro"/>
</dbReference>
<evidence type="ECO:0000256" key="3">
    <source>
        <dbReference type="ARBA" id="ARBA00023125"/>
    </source>
</evidence>
<comment type="subcellular location">
    <subcellularLocation>
        <location evidence="1">Nucleus</location>
    </subcellularLocation>
</comment>
<keyword evidence="4" id="KW-0804">Transcription</keyword>
<evidence type="ECO:0000256" key="2">
    <source>
        <dbReference type="ARBA" id="ARBA00023015"/>
    </source>
</evidence>
<dbReference type="GO" id="GO:0046983">
    <property type="term" value="F:protein dimerization activity"/>
    <property type="evidence" value="ECO:0007669"/>
    <property type="project" value="InterPro"/>
</dbReference>
<keyword evidence="5" id="KW-0539">Nucleus</keyword>
<dbReference type="PRINTS" id="PR00404">
    <property type="entry name" value="MADSDOMAIN"/>
</dbReference>
<gene>
    <name evidence="9" type="ORF">SVIM_LOCUS293348</name>
</gene>
<dbReference type="EMBL" id="CAADRP010001641">
    <property type="protein sequence ID" value="VFU46327.1"/>
    <property type="molecule type" value="Genomic_DNA"/>
</dbReference>
<dbReference type="AlphaFoldDB" id="A0A6N2LXA4"/>
<keyword evidence="6" id="KW-0175">Coiled coil</keyword>
<keyword evidence="2" id="KW-0805">Transcription regulation</keyword>
<dbReference type="Pfam" id="PF01486">
    <property type="entry name" value="K-box"/>
    <property type="match status" value="1"/>
</dbReference>
<evidence type="ECO:0008006" key="10">
    <source>
        <dbReference type="Google" id="ProtNLM"/>
    </source>
</evidence>
<dbReference type="CDD" id="cd00265">
    <property type="entry name" value="MADS_MEF2_like"/>
    <property type="match status" value="1"/>
</dbReference>
<accession>A0A6N2LXA4</accession>
<dbReference type="InterPro" id="IPR002487">
    <property type="entry name" value="TF_Kbox"/>
</dbReference>
<evidence type="ECO:0000256" key="6">
    <source>
        <dbReference type="SAM" id="Coils"/>
    </source>
</evidence>
<proteinExistence type="predicted"/>
<evidence type="ECO:0000256" key="4">
    <source>
        <dbReference type="ARBA" id="ARBA00023163"/>
    </source>
</evidence>
<feature type="coiled-coil region" evidence="6">
    <location>
        <begin position="122"/>
        <end position="164"/>
    </location>
</feature>
<dbReference type="GO" id="GO:0000977">
    <property type="term" value="F:RNA polymerase II transcription regulatory region sequence-specific DNA binding"/>
    <property type="evidence" value="ECO:0007669"/>
    <property type="project" value="InterPro"/>
</dbReference>
<protein>
    <recommendedName>
        <fullName evidence="10">MADS-box domain-containing protein</fullName>
    </recommendedName>
</protein>
<dbReference type="PANTHER" id="PTHR48019">
    <property type="entry name" value="SERUM RESPONSE FACTOR HOMOLOG"/>
    <property type="match status" value="1"/>
</dbReference>
<dbReference type="InterPro" id="IPR036879">
    <property type="entry name" value="TF_MADSbox_sf"/>
</dbReference>